<keyword evidence="3" id="KW-1185">Reference proteome</keyword>
<dbReference type="SMART" id="SM00320">
    <property type="entry name" value="WD40"/>
    <property type="match status" value="5"/>
</dbReference>
<dbReference type="AlphaFoldDB" id="A0A8J6BAC2"/>
<name>A0A8J6BAC2_9EUKA</name>
<dbReference type="InterPro" id="IPR015943">
    <property type="entry name" value="WD40/YVTN_repeat-like_dom_sf"/>
</dbReference>
<protein>
    <submittedName>
        <fullName evidence="2">WD domain G-beta repeat</fullName>
    </submittedName>
</protein>
<gene>
    <name evidence="2" type="ORF">J8273_3385</name>
</gene>
<comment type="caution">
    <text evidence="2">The sequence shown here is derived from an EMBL/GenBank/DDBJ whole genome shotgun (WGS) entry which is preliminary data.</text>
</comment>
<evidence type="ECO:0000313" key="3">
    <source>
        <dbReference type="Proteomes" id="UP000717585"/>
    </source>
</evidence>
<keyword evidence="1" id="KW-0853">WD repeat</keyword>
<dbReference type="SUPFAM" id="SSF50978">
    <property type="entry name" value="WD40 repeat-like"/>
    <property type="match status" value="1"/>
</dbReference>
<dbReference type="InterPro" id="IPR036322">
    <property type="entry name" value="WD40_repeat_dom_sf"/>
</dbReference>
<dbReference type="PANTHER" id="PTHR19869:SF1">
    <property type="entry name" value="WD REPEAT-CONTAINING PROTEIN 31"/>
    <property type="match status" value="1"/>
</dbReference>
<dbReference type="OrthoDB" id="63070at2759"/>
<dbReference type="InterPro" id="IPR040066">
    <property type="entry name" value="WDR31"/>
</dbReference>
<evidence type="ECO:0000313" key="2">
    <source>
        <dbReference type="EMBL" id="KAG9393252.1"/>
    </source>
</evidence>
<dbReference type="InterPro" id="IPR001680">
    <property type="entry name" value="WD40_rpt"/>
</dbReference>
<evidence type="ECO:0000256" key="1">
    <source>
        <dbReference type="PROSITE-ProRule" id="PRU00221"/>
    </source>
</evidence>
<feature type="repeat" description="WD" evidence="1">
    <location>
        <begin position="254"/>
        <end position="270"/>
    </location>
</feature>
<dbReference type="Proteomes" id="UP000717585">
    <property type="component" value="Unassembled WGS sequence"/>
</dbReference>
<dbReference type="EMBL" id="JAHDYR010000025">
    <property type="protein sequence ID" value="KAG9393252.1"/>
    <property type="molecule type" value="Genomic_DNA"/>
</dbReference>
<dbReference type="PANTHER" id="PTHR19869">
    <property type="entry name" value="SPERMATID WD-REPEAT PROTEIN"/>
    <property type="match status" value="1"/>
</dbReference>
<accession>A0A8J6BAC2</accession>
<proteinExistence type="predicted"/>
<sequence>MGQVLSHKSSSARRYCSEVPQKAQSALKTVVSDDPITAVGMNGTIIVGCADGSLSVCSMDDLSLKRTVRLAPSSVSSMAVAPDHSRLAVALRDGSIHILDSDLAPVATIPDAHEMNISALCFKDATTLFSGSRDNSVVLWTLTPAPDRISQFKVDRNIVTVLCISPSDGTVIQGSEDLTLHVLAPATLEEVSTVELGNHFPHCMAKLDESRIVMGQTGFNGDGSELLVLNCDTMAIEARWAGHQYAVKGVGCVGRRVVSASRDMTVRLWDEGFAGTSEVVPLASAGVALVTGPDCAVSVCQNGALVRHVVKDGRMAETHATASLM</sequence>
<dbReference type="Gene3D" id="2.130.10.10">
    <property type="entry name" value="YVTN repeat-like/Quinoprotein amine dehydrogenase"/>
    <property type="match status" value="2"/>
</dbReference>
<feature type="repeat" description="WD" evidence="1">
    <location>
        <begin position="110"/>
        <end position="142"/>
    </location>
</feature>
<organism evidence="2 3">
    <name type="scientific">Carpediemonas membranifera</name>
    <dbReference type="NCBI Taxonomy" id="201153"/>
    <lineage>
        <taxon>Eukaryota</taxon>
        <taxon>Metamonada</taxon>
        <taxon>Carpediemonas-like organisms</taxon>
        <taxon>Carpediemonas</taxon>
    </lineage>
</organism>
<dbReference type="Pfam" id="PF00400">
    <property type="entry name" value="WD40"/>
    <property type="match status" value="3"/>
</dbReference>
<dbReference type="PROSITE" id="PS50082">
    <property type="entry name" value="WD_REPEATS_2"/>
    <property type="match status" value="2"/>
</dbReference>
<reference evidence="2" key="1">
    <citation type="submission" date="2021-05" db="EMBL/GenBank/DDBJ databases">
        <title>A free-living protist that lacks canonical eukaryotic 1 DNA replication and segregation systems.</title>
        <authorList>
            <person name="Salas-Leiva D.E."/>
            <person name="Tromer E.C."/>
            <person name="Curtis B.A."/>
            <person name="Jerlstrom-Hultqvist J."/>
            <person name="Kolisko M."/>
            <person name="Yi Z."/>
            <person name="Salas-Leiva J.S."/>
            <person name="Gallot-Lavallee L."/>
            <person name="Kops G.J.P.L."/>
            <person name="Archibald J.M."/>
            <person name="Simpson A.G.B."/>
            <person name="Roger A.J."/>
        </authorList>
    </citation>
    <scope>NUCLEOTIDE SEQUENCE</scope>
    <source>
        <strain evidence="2">BICM</strain>
    </source>
</reference>